<dbReference type="InterPro" id="IPR023418">
    <property type="entry name" value="Thyroxine_BS"/>
</dbReference>
<dbReference type="EMBL" id="JAZHXI010000005">
    <property type="protein sequence ID" value="KAL2071918.1"/>
    <property type="molecule type" value="Genomic_DNA"/>
</dbReference>
<dbReference type="InterPro" id="IPR036817">
    <property type="entry name" value="Transthyretin/HIU_hydrolase_sf"/>
</dbReference>
<proteinExistence type="predicted"/>
<keyword evidence="3" id="KW-1185">Reference proteome</keyword>
<feature type="domain" description="Transthyretin/hydroxyisourate hydrolase" evidence="1">
    <location>
        <begin position="11"/>
        <end position="149"/>
    </location>
</feature>
<dbReference type="Proteomes" id="UP001595075">
    <property type="component" value="Unassembled WGS sequence"/>
</dbReference>
<reference evidence="2 3" key="1">
    <citation type="journal article" date="2024" name="Commun. Biol.">
        <title>Comparative genomic analysis of thermophilic fungi reveals convergent evolutionary adaptations and gene losses.</title>
        <authorList>
            <person name="Steindorff A.S."/>
            <person name="Aguilar-Pontes M.V."/>
            <person name="Robinson A.J."/>
            <person name="Andreopoulos B."/>
            <person name="LaButti K."/>
            <person name="Kuo A."/>
            <person name="Mondo S."/>
            <person name="Riley R."/>
            <person name="Otillar R."/>
            <person name="Haridas S."/>
            <person name="Lipzen A."/>
            <person name="Grimwood J."/>
            <person name="Schmutz J."/>
            <person name="Clum A."/>
            <person name="Reid I.D."/>
            <person name="Moisan M.C."/>
            <person name="Butler G."/>
            <person name="Nguyen T.T.M."/>
            <person name="Dewar K."/>
            <person name="Conant G."/>
            <person name="Drula E."/>
            <person name="Henrissat B."/>
            <person name="Hansel C."/>
            <person name="Singer S."/>
            <person name="Hutchinson M.I."/>
            <person name="de Vries R.P."/>
            <person name="Natvig D.O."/>
            <person name="Powell A.J."/>
            <person name="Tsang A."/>
            <person name="Grigoriev I.V."/>
        </authorList>
    </citation>
    <scope>NUCLEOTIDE SEQUENCE [LARGE SCALE GENOMIC DNA]</scope>
    <source>
        <strain evidence="2 3">CBS 494.80</strain>
    </source>
</reference>
<accession>A0ABR4CRB3</accession>
<dbReference type="Gene3D" id="2.60.40.180">
    <property type="entry name" value="Transthyretin/hydroxyisourate hydrolase domain"/>
    <property type="match status" value="1"/>
</dbReference>
<organism evidence="2 3">
    <name type="scientific">Oculimacula yallundae</name>
    <dbReference type="NCBI Taxonomy" id="86028"/>
    <lineage>
        <taxon>Eukaryota</taxon>
        <taxon>Fungi</taxon>
        <taxon>Dikarya</taxon>
        <taxon>Ascomycota</taxon>
        <taxon>Pezizomycotina</taxon>
        <taxon>Leotiomycetes</taxon>
        <taxon>Helotiales</taxon>
        <taxon>Ploettnerulaceae</taxon>
        <taxon>Oculimacula</taxon>
    </lineage>
</organism>
<dbReference type="PANTHER" id="PTHR10395">
    <property type="entry name" value="URICASE AND TRANSTHYRETIN-RELATED"/>
    <property type="match status" value="1"/>
</dbReference>
<sequence length="150" mass="16190">MSTTIPPRPPITCHVLDTTTGRPAANLNVSLVCTSLTSIEFTGTTNVDGRITAWTNTQGSKEKEASWVEQQGGVLEALKAIIQSQAAETGDATRPAGSSLWKLRFDTGAHYGVENTFFPVVELSFLVVPNEHFHVPLLLGPYSLTTYRGS</sequence>
<dbReference type="PANTHER" id="PTHR10395:SF7">
    <property type="entry name" value="5-HYDROXYISOURATE HYDROLASE"/>
    <property type="match status" value="1"/>
</dbReference>
<evidence type="ECO:0000259" key="1">
    <source>
        <dbReference type="Pfam" id="PF00576"/>
    </source>
</evidence>
<evidence type="ECO:0000313" key="2">
    <source>
        <dbReference type="EMBL" id="KAL2071918.1"/>
    </source>
</evidence>
<dbReference type="Pfam" id="PF00576">
    <property type="entry name" value="Transthyretin"/>
    <property type="match status" value="1"/>
</dbReference>
<comment type="caution">
    <text evidence="2">The sequence shown here is derived from an EMBL/GenBank/DDBJ whole genome shotgun (WGS) entry which is preliminary data.</text>
</comment>
<dbReference type="PROSITE" id="PS00768">
    <property type="entry name" value="TRANSTHYRETIN_1"/>
    <property type="match status" value="1"/>
</dbReference>
<protein>
    <recommendedName>
        <fullName evidence="1">Transthyretin/hydroxyisourate hydrolase domain-containing protein</fullName>
    </recommendedName>
</protein>
<evidence type="ECO:0000313" key="3">
    <source>
        <dbReference type="Proteomes" id="UP001595075"/>
    </source>
</evidence>
<name>A0ABR4CRB3_9HELO</name>
<dbReference type="SUPFAM" id="SSF49472">
    <property type="entry name" value="Transthyretin (synonym: prealbumin)"/>
    <property type="match status" value="1"/>
</dbReference>
<dbReference type="InterPro" id="IPR023416">
    <property type="entry name" value="Transthyretin/HIU_hydrolase_d"/>
</dbReference>
<gene>
    <name evidence="2" type="ORF">VTL71DRAFT_13153</name>
</gene>